<name>A0A284R784_ARMOS</name>
<gene>
    <name evidence="1" type="ORF">ARMOST_07943</name>
</gene>
<reference evidence="2" key="1">
    <citation type="journal article" date="2017" name="Nat. Ecol. Evol.">
        <title>Genome expansion and lineage-specific genetic innovations in the forest pathogenic fungi Armillaria.</title>
        <authorList>
            <person name="Sipos G."/>
            <person name="Prasanna A.N."/>
            <person name="Walter M.C."/>
            <person name="O'Connor E."/>
            <person name="Balint B."/>
            <person name="Krizsan K."/>
            <person name="Kiss B."/>
            <person name="Hess J."/>
            <person name="Varga T."/>
            <person name="Slot J."/>
            <person name="Riley R."/>
            <person name="Boka B."/>
            <person name="Rigling D."/>
            <person name="Barry K."/>
            <person name="Lee J."/>
            <person name="Mihaltcheva S."/>
            <person name="LaButti K."/>
            <person name="Lipzen A."/>
            <person name="Waldron R."/>
            <person name="Moloney N.M."/>
            <person name="Sperisen C."/>
            <person name="Kredics L."/>
            <person name="Vagvoelgyi C."/>
            <person name="Patrignani A."/>
            <person name="Fitzpatrick D."/>
            <person name="Nagy I."/>
            <person name="Doyle S."/>
            <person name="Anderson J.B."/>
            <person name="Grigoriev I.V."/>
            <person name="Gueldener U."/>
            <person name="Muensterkoetter M."/>
            <person name="Nagy L.G."/>
        </authorList>
    </citation>
    <scope>NUCLEOTIDE SEQUENCE [LARGE SCALE GENOMIC DNA]</scope>
    <source>
        <strain evidence="2">C18/9</strain>
    </source>
</reference>
<evidence type="ECO:0000313" key="2">
    <source>
        <dbReference type="Proteomes" id="UP000219338"/>
    </source>
</evidence>
<evidence type="ECO:0000313" key="1">
    <source>
        <dbReference type="EMBL" id="SJL04576.1"/>
    </source>
</evidence>
<keyword evidence="2" id="KW-1185">Reference proteome</keyword>
<proteinExistence type="predicted"/>
<accession>A0A284R784</accession>
<sequence>MAGAVVRGVDTRVLSVGGFPWPAGSVAMRICGSVQFQLRCTRITYVQRVINVAKRDYHVDRQRLGSFDNYIDKDPASRVERVVAMKATCARRTREVASWIDIAERKASLEL</sequence>
<dbReference type="AlphaFoldDB" id="A0A284R784"/>
<dbReference type="Proteomes" id="UP000219338">
    <property type="component" value="Unassembled WGS sequence"/>
</dbReference>
<protein>
    <submittedName>
        <fullName evidence="1">Uncharacterized protein</fullName>
    </submittedName>
</protein>
<dbReference type="EMBL" id="FUEG01000005">
    <property type="protein sequence ID" value="SJL04576.1"/>
    <property type="molecule type" value="Genomic_DNA"/>
</dbReference>
<organism evidence="1 2">
    <name type="scientific">Armillaria ostoyae</name>
    <name type="common">Armillaria root rot fungus</name>
    <dbReference type="NCBI Taxonomy" id="47428"/>
    <lineage>
        <taxon>Eukaryota</taxon>
        <taxon>Fungi</taxon>
        <taxon>Dikarya</taxon>
        <taxon>Basidiomycota</taxon>
        <taxon>Agaricomycotina</taxon>
        <taxon>Agaricomycetes</taxon>
        <taxon>Agaricomycetidae</taxon>
        <taxon>Agaricales</taxon>
        <taxon>Marasmiineae</taxon>
        <taxon>Physalacriaceae</taxon>
        <taxon>Armillaria</taxon>
    </lineage>
</organism>